<gene>
    <name evidence="4" type="ORF">BGZ99_001405</name>
</gene>
<dbReference type="Pfam" id="PF00512">
    <property type="entry name" value="HisKA"/>
    <property type="match status" value="1"/>
</dbReference>
<dbReference type="Proteomes" id="UP000738325">
    <property type="component" value="Unassembled WGS sequence"/>
</dbReference>
<keyword evidence="1" id="KW-0597">Phosphoprotein</keyword>
<dbReference type="CDD" id="cd00082">
    <property type="entry name" value="HisKA"/>
    <property type="match status" value="1"/>
</dbReference>
<evidence type="ECO:0000256" key="2">
    <source>
        <dbReference type="SAM" id="MobiDB-lite"/>
    </source>
</evidence>
<dbReference type="OrthoDB" id="2447662at2759"/>
<feature type="compositionally biased region" description="Polar residues" evidence="2">
    <location>
        <begin position="246"/>
        <end position="262"/>
    </location>
</feature>
<dbReference type="AlphaFoldDB" id="A0A9P6R113"/>
<feature type="region of interest" description="Disordered" evidence="2">
    <location>
        <begin position="314"/>
        <end position="334"/>
    </location>
</feature>
<reference evidence="4" key="1">
    <citation type="journal article" date="2020" name="Fungal Divers.">
        <title>Resolving the Mortierellaceae phylogeny through synthesis of multi-gene phylogenetics and phylogenomics.</title>
        <authorList>
            <person name="Vandepol N."/>
            <person name="Liber J."/>
            <person name="Desiro A."/>
            <person name="Na H."/>
            <person name="Kennedy M."/>
            <person name="Barry K."/>
            <person name="Grigoriev I.V."/>
            <person name="Miller A.N."/>
            <person name="O'Donnell K."/>
            <person name="Stajich J.E."/>
            <person name="Bonito G."/>
        </authorList>
    </citation>
    <scope>NUCLEOTIDE SEQUENCE</scope>
    <source>
        <strain evidence="4">REB-010B</strain>
    </source>
</reference>
<dbReference type="SMART" id="SM00388">
    <property type="entry name" value="HisKA"/>
    <property type="match status" value="1"/>
</dbReference>
<comment type="caution">
    <text evidence="4">The sequence shown here is derived from an EMBL/GenBank/DDBJ whole genome shotgun (WGS) entry which is preliminary data.</text>
</comment>
<dbReference type="GO" id="GO:0000155">
    <property type="term" value="F:phosphorelay sensor kinase activity"/>
    <property type="evidence" value="ECO:0007669"/>
    <property type="project" value="InterPro"/>
</dbReference>
<sequence length="1005" mass="111775">MDSPKQRHIRSLDGTHGFHSPTERDPQSAQEISAHSPFITPDSVHRRTSSNNAVDGSLEGTAVNSSSGRYDRTALAYDEGSLFEKDDSASDRNRILDLDNSTDCYQRTDFAPRQVLFTPAPALPYNSAVRSPVTISSRRYSQGQGQKQASEWHHIDQMTVGRFINIEPAALQQQQTAIRHPVLSSPPVPSRTAPTVFPLVSSISNPIVSKISMNLPRQPIAEQVPVPFETFLRPPPNTGIGLPPRETSSGVTSSIQSQHDASQQLPFLKQSFNLESISRATQAAPNSSPDRTRVGGKDDEIHSIFESAGLAERPISSHGNQTPHEATGCNLSMVLPPRPTTLLTPSTNTNKTPVHDKDLDPFYFKTKADHQQKAEDNQVDNNNTIGSRTTAIEFAPMKNNDDHKASIQSREERLLRDGHIRLTLPLDERKIEKAAAVEASAPPPTAEGFDIKAISSGNSRMSDRIGVELSSHPSTVDGNLSESDVNMEALRVKEEISISKFDYIEKVNEAPTRDKEKSIESLVESMDWSKTGLGPRSGWPRELAMTFQVILKSTSPLGIYWGDKDYMLYNDAWRPIQKQKHPQSMGAPGAVVWSEICDGYDEECYFDFSFSPIFLEDNSIGGILALVNDITPSVINQRRLETINQFSKQAPLIQSIESAYSMTTTILQESNNLDVPFSIVYKTKEVDNHSNTSHPQGVYTPSPSIVPTVSTPATNAQLYTPPGYEDPIAAWSFAGKEDARRVPQSAILSSTSFDSSLEEENHRDIKERIFSKATSNRHIPDYLPITPDEYEPFNISGPVYDDPWTWPVRSVLADGIPRLVKLPKSTHKLARALVLPILENPSVRESRITAVLIVGINPCRMLDNHYLEFLSLIAANIASLRHFGRSREEERRSTEALLELNKAKISFFQNVSHELRTPLTLMMAPLDDVLNQAPEDTVTRPKLEMVRRNSRRLLKLVNTLLQFSRVETGKSNAIFEETDLSKVTREISANFESVASGFGLKYIII</sequence>
<proteinExistence type="predicted"/>
<evidence type="ECO:0000259" key="3">
    <source>
        <dbReference type="SMART" id="SM00388"/>
    </source>
</evidence>
<dbReference type="EMBL" id="JAAAIP010001350">
    <property type="protein sequence ID" value="KAG0307601.1"/>
    <property type="molecule type" value="Genomic_DNA"/>
</dbReference>
<dbReference type="SUPFAM" id="SSF47384">
    <property type="entry name" value="Homodimeric domain of signal transducing histidine kinase"/>
    <property type="match status" value="1"/>
</dbReference>
<evidence type="ECO:0000256" key="1">
    <source>
        <dbReference type="ARBA" id="ARBA00022553"/>
    </source>
</evidence>
<feature type="domain" description="Signal transduction histidine kinase dimerisation/phosphoacceptor" evidence="3">
    <location>
        <begin position="903"/>
        <end position="969"/>
    </location>
</feature>
<name>A0A9P6R113_9FUNG</name>
<feature type="region of interest" description="Disordered" evidence="2">
    <location>
        <begin position="233"/>
        <end position="262"/>
    </location>
</feature>
<organism evidence="4 5">
    <name type="scientific">Dissophora globulifera</name>
    <dbReference type="NCBI Taxonomy" id="979702"/>
    <lineage>
        <taxon>Eukaryota</taxon>
        <taxon>Fungi</taxon>
        <taxon>Fungi incertae sedis</taxon>
        <taxon>Mucoromycota</taxon>
        <taxon>Mortierellomycotina</taxon>
        <taxon>Mortierellomycetes</taxon>
        <taxon>Mortierellales</taxon>
        <taxon>Mortierellaceae</taxon>
        <taxon>Dissophora</taxon>
    </lineage>
</organism>
<keyword evidence="5" id="KW-1185">Reference proteome</keyword>
<evidence type="ECO:0000313" key="4">
    <source>
        <dbReference type="EMBL" id="KAG0307601.1"/>
    </source>
</evidence>
<protein>
    <recommendedName>
        <fullName evidence="3">Signal transduction histidine kinase dimerisation/phosphoacceptor domain-containing protein</fullName>
    </recommendedName>
</protein>
<dbReference type="PANTHER" id="PTHR43547:SF2">
    <property type="entry name" value="HYBRID SIGNAL TRANSDUCTION HISTIDINE KINASE C"/>
    <property type="match status" value="1"/>
</dbReference>
<feature type="region of interest" description="Disordered" evidence="2">
    <location>
        <begin position="1"/>
        <end position="67"/>
    </location>
</feature>
<dbReference type="FunFam" id="1.10.287.130:FF:000045">
    <property type="entry name" value="Two-component system sensor histidine kinase/response regulator"/>
    <property type="match status" value="1"/>
</dbReference>
<evidence type="ECO:0000313" key="5">
    <source>
        <dbReference type="Proteomes" id="UP000738325"/>
    </source>
</evidence>
<dbReference type="InterPro" id="IPR003661">
    <property type="entry name" value="HisK_dim/P_dom"/>
</dbReference>
<accession>A0A9P6R113</accession>
<dbReference type="InterPro" id="IPR036097">
    <property type="entry name" value="HisK_dim/P_sf"/>
</dbReference>
<dbReference type="Gene3D" id="3.30.450.20">
    <property type="entry name" value="PAS domain"/>
    <property type="match status" value="1"/>
</dbReference>
<feature type="non-terminal residue" evidence="4">
    <location>
        <position position="1005"/>
    </location>
</feature>
<dbReference type="PANTHER" id="PTHR43547">
    <property type="entry name" value="TWO-COMPONENT HISTIDINE KINASE"/>
    <property type="match status" value="1"/>
</dbReference>
<dbReference type="Gene3D" id="1.10.287.130">
    <property type="match status" value="1"/>
</dbReference>